<dbReference type="Pfam" id="PF24503">
    <property type="entry name" value="DUF7590"/>
    <property type="match status" value="1"/>
</dbReference>
<dbReference type="GO" id="GO:0036503">
    <property type="term" value="P:ERAD pathway"/>
    <property type="evidence" value="ECO:0007669"/>
    <property type="project" value="TreeGrafter"/>
</dbReference>
<dbReference type="VEuPathDB" id="FungiDB:FOC1_g10015224"/>
<evidence type="ECO:0000313" key="9">
    <source>
        <dbReference type="Proteomes" id="UP000016928"/>
    </source>
</evidence>
<feature type="domain" description="DUF7590" evidence="6">
    <location>
        <begin position="255"/>
        <end position="381"/>
    </location>
</feature>
<evidence type="ECO:0000259" key="5">
    <source>
        <dbReference type="Pfam" id="PF16558"/>
    </source>
</evidence>
<dbReference type="Pfam" id="PF24842">
    <property type="entry name" value="UFD1_N2"/>
    <property type="match status" value="1"/>
</dbReference>
<keyword evidence="2" id="KW-0833">Ubl conjugation pathway</keyword>
<dbReference type="GO" id="GO:0006511">
    <property type="term" value="P:ubiquitin-dependent protein catabolic process"/>
    <property type="evidence" value="ECO:0007669"/>
    <property type="project" value="InterPro"/>
</dbReference>
<dbReference type="HOGENOM" id="CLU_012913_0_0_1"/>
<organism evidence="8 9">
    <name type="scientific">Fusarium oxysporum f. sp. cubense (strain race 1)</name>
    <name type="common">Panama disease fungus</name>
    <dbReference type="NCBI Taxonomy" id="1229664"/>
    <lineage>
        <taxon>Eukaryota</taxon>
        <taxon>Fungi</taxon>
        <taxon>Dikarya</taxon>
        <taxon>Ascomycota</taxon>
        <taxon>Pezizomycotina</taxon>
        <taxon>Sordariomycetes</taxon>
        <taxon>Hypocreomycetidae</taxon>
        <taxon>Hypocreales</taxon>
        <taxon>Nectriaceae</taxon>
        <taxon>Fusarium</taxon>
        <taxon>Fusarium oxysporum species complex</taxon>
    </lineage>
</organism>
<dbReference type="InterPro" id="IPR042299">
    <property type="entry name" value="Ufd1-like_Nn"/>
</dbReference>
<dbReference type="AlphaFoldDB" id="N4U0D9"/>
<proteinExistence type="inferred from homology"/>
<evidence type="ECO:0000313" key="8">
    <source>
        <dbReference type="EMBL" id="ENH62256.1"/>
    </source>
</evidence>
<evidence type="ECO:0000259" key="7">
    <source>
        <dbReference type="Pfam" id="PF24842"/>
    </source>
</evidence>
<dbReference type="Gene3D" id="6.10.130.10">
    <property type="entry name" value="Ubiquitin-protein ligase E3A, N-terminal zinc-binding domain (AZUL)"/>
    <property type="match status" value="1"/>
</dbReference>
<dbReference type="Pfam" id="PF23580">
    <property type="entry name" value="Znf_XAF1_N"/>
    <property type="match status" value="1"/>
</dbReference>
<dbReference type="InterPro" id="IPR056012">
    <property type="entry name" value="DUF7590"/>
</dbReference>
<comment type="similarity">
    <text evidence="1">Belongs to the UFD1 family.</text>
</comment>
<reference evidence="9" key="1">
    <citation type="submission" date="2012-09" db="EMBL/GenBank/DDBJ databases">
        <title>Genome sequencing and comparative transcriptomics of race 1 and race 4 of banana pathogen: Fusarium oxysporum f. sp. cubense.</title>
        <authorList>
            <person name="Fang X."/>
            <person name="Huang J."/>
        </authorList>
    </citation>
    <scope>NUCLEOTIDE SEQUENCE [LARGE SCALE GENOMIC DNA]</scope>
    <source>
        <strain evidence="9">race 1</strain>
    </source>
</reference>
<dbReference type="Proteomes" id="UP000016928">
    <property type="component" value="Unassembled WGS sequence"/>
</dbReference>
<accession>N4U0D9</accession>
<dbReference type="GO" id="GO:0034098">
    <property type="term" value="C:VCP-NPL4-UFD1 AAA ATPase complex"/>
    <property type="evidence" value="ECO:0007669"/>
    <property type="project" value="TreeGrafter"/>
</dbReference>
<dbReference type="Gene3D" id="2.40.40.50">
    <property type="entry name" value="Ubiquitin fusion degradation protein UFD1, N-terminal domain"/>
    <property type="match status" value="1"/>
</dbReference>
<protein>
    <submittedName>
        <fullName evidence="8">Ubiquitin fusion degradation protein 1 like protein</fullName>
    </submittedName>
</protein>
<feature type="domain" description="Ubiquitin-protein ligase E3A N-terminal zinc-binding" evidence="5">
    <location>
        <begin position="639"/>
        <end position="676"/>
    </location>
</feature>
<name>N4U0D9_FUSC1</name>
<dbReference type="InterPro" id="IPR004854">
    <property type="entry name" value="Ufd1-like"/>
</dbReference>
<dbReference type="Pfam" id="PF03152">
    <property type="entry name" value="UFD1_N1"/>
    <property type="match status" value="1"/>
</dbReference>
<evidence type="ECO:0000259" key="4">
    <source>
        <dbReference type="Pfam" id="PF03152"/>
    </source>
</evidence>
<evidence type="ECO:0000256" key="2">
    <source>
        <dbReference type="ARBA" id="ARBA00022786"/>
    </source>
</evidence>
<feature type="region of interest" description="Disordered" evidence="3">
    <location>
        <begin position="44"/>
        <end position="67"/>
    </location>
</feature>
<dbReference type="InterPro" id="IPR055417">
    <property type="entry name" value="UFD1_N1"/>
</dbReference>
<dbReference type="InterPro" id="IPR032353">
    <property type="entry name" value="AZUL"/>
</dbReference>
<dbReference type="STRING" id="1229664.N4U0D9"/>
<dbReference type="EMBL" id="KB731260">
    <property type="protein sequence ID" value="ENH62256.1"/>
    <property type="molecule type" value="Genomic_DNA"/>
</dbReference>
<dbReference type="OrthoDB" id="193703at2759"/>
<dbReference type="GO" id="GO:0031593">
    <property type="term" value="F:polyubiquitin modification-dependent protein binding"/>
    <property type="evidence" value="ECO:0007669"/>
    <property type="project" value="TreeGrafter"/>
</dbReference>
<evidence type="ECO:0000259" key="6">
    <source>
        <dbReference type="Pfam" id="PF24503"/>
    </source>
</evidence>
<feature type="domain" description="Ubiquitin fusion degradation protein UFD1 N-terminal subdomain 2" evidence="7">
    <location>
        <begin position="156"/>
        <end position="232"/>
    </location>
</feature>
<sequence length="750" mass="83070">MEEPAPLRWSSELPVISPSAIATKNLRGDKILLPQSALEQLLAAARSRPSTTTARSDPWSYSSSDADTAQQLPNPLIFRLVNPKNKNAVFAGIREFSASEGTLGLSPWLTEALGIQEDECVSPKEVIDLEQDTAQNSERMDVDGIQIKVEARQLPKGTYVRLRPLEAGYNPDDWKPLLERQLRENFTTLSKGSMLAVKGARGEEFKLLVDKVAPEGDGICVVDTDLEVDIEALDEEQARETLRRIMSAQRGSTDGSSTGGEIDIWKAVEGQVLEGEYVDYVLPSWNKSQPLAIELTTGEDEDALDLFVTPKSSRQRALPRESVHVFGDFSPAVDGVKRIVISPTNVELEGAEQITISIHGYRHPDATESPKTLQYSLRAKVDLQDAKDGTNGLSNGAGEQEHSPDEEQCSNCLQFVPKRTMVLHENFCRRNNVVCPKCKSVFKKGSPEWEAHWHCEKDSAFGNSTQSKAKHDDIFHTERQCPNCEFSTNSMADLARHQTSVCPGKLILCRFCHLEVPQEGDPFNPSPEVVLSGLTAHELADGTRTTECHLCDKIVRLKDMETHLKHHELDKVSRLKPPICRNANCGRTMFGVGSRGQVRQTASTDQASNDIGLCSICFGPLYVSMHDPEGKALKRRIERRYLGQLMTGCGKSHCANPWCKTGRANAGLEAKPSSAREVLPLVKPLLGDVTNMDAPVWFCTDEGSQRGRKLAEMMAEEGVWDVEWCIAAAEAEKGSLERMRDWLQAWAPTK</sequence>
<gene>
    <name evidence="8" type="ORF">FOC1_g10015224</name>
</gene>
<dbReference type="InterPro" id="IPR055418">
    <property type="entry name" value="UFD1_N2"/>
</dbReference>
<reference evidence="9" key="2">
    <citation type="journal article" date="2014" name="PLoS ONE">
        <title>Genome and Transcriptome Analysis of the Fungal Pathogen Fusarium oxysporum f. sp. cubense Causing Banana Vascular Wilt Disease.</title>
        <authorList>
            <person name="Guo L."/>
            <person name="Han L."/>
            <person name="Yang L."/>
            <person name="Zeng H."/>
            <person name="Fan D."/>
            <person name="Zhu Y."/>
            <person name="Feng Y."/>
            <person name="Wang G."/>
            <person name="Peng C."/>
            <person name="Jiang X."/>
            <person name="Zhou D."/>
            <person name="Ni P."/>
            <person name="Liang C."/>
            <person name="Liu L."/>
            <person name="Wang J."/>
            <person name="Mao C."/>
            <person name="Fang X."/>
            <person name="Peng M."/>
            <person name="Huang J."/>
        </authorList>
    </citation>
    <scope>NUCLEOTIDE SEQUENCE [LARGE SCALE GENOMIC DNA]</scope>
    <source>
        <strain evidence="9">race 1</strain>
    </source>
</reference>
<dbReference type="PANTHER" id="PTHR12555">
    <property type="entry name" value="UBIQUITIN FUSION DEGRADATON PROTEIN 1"/>
    <property type="match status" value="1"/>
</dbReference>
<feature type="region of interest" description="Disordered" evidence="3">
    <location>
        <begin position="386"/>
        <end position="405"/>
    </location>
</feature>
<evidence type="ECO:0000256" key="3">
    <source>
        <dbReference type="SAM" id="MobiDB-lite"/>
    </source>
</evidence>
<dbReference type="PANTHER" id="PTHR12555:SF15">
    <property type="entry name" value="FUSION DEGRADATION PROTEIN (UFD1), PUTATIVE (AFU_ORTHOLOGUE AFUA_4G04640)-RELATED"/>
    <property type="match status" value="1"/>
</dbReference>
<dbReference type="InterPro" id="IPR042556">
    <property type="entry name" value="AZUL_sf"/>
</dbReference>
<dbReference type="OMA" id="THLKHHE"/>
<dbReference type="Pfam" id="PF16558">
    <property type="entry name" value="AZUL"/>
    <property type="match status" value="1"/>
</dbReference>
<feature type="compositionally biased region" description="Low complexity" evidence="3">
    <location>
        <begin position="44"/>
        <end position="56"/>
    </location>
</feature>
<dbReference type="Gene3D" id="3.10.330.10">
    <property type="match status" value="1"/>
</dbReference>
<feature type="domain" description="Ubiquitin fusion degradation protein UFD1 N-terminal subdomain 1" evidence="4">
    <location>
        <begin position="70"/>
        <end position="122"/>
    </location>
</feature>
<evidence type="ECO:0000256" key="1">
    <source>
        <dbReference type="ARBA" id="ARBA00006043"/>
    </source>
</evidence>